<evidence type="ECO:0000313" key="4">
    <source>
        <dbReference type="EMBL" id="MBA2881560.1"/>
    </source>
</evidence>
<dbReference type="SUPFAM" id="SSF53383">
    <property type="entry name" value="PLP-dependent transferases"/>
    <property type="match status" value="1"/>
</dbReference>
<dbReference type="PANTHER" id="PTHR42885">
    <property type="entry name" value="HISTIDINOL-PHOSPHATE AMINOTRANSFERASE-RELATED"/>
    <property type="match status" value="1"/>
</dbReference>
<dbReference type="EC" id="4.1.1.81" evidence="4"/>
<dbReference type="GO" id="GO:0048472">
    <property type="term" value="F:threonine-phosphate decarboxylase activity"/>
    <property type="evidence" value="ECO:0007669"/>
    <property type="project" value="UniProtKB-EC"/>
</dbReference>
<dbReference type="InterPro" id="IPR004839">
    <property type="entry name" value="Aminotransferase_I/II_large"/>
</dbReference>
<dbReference type="PANTHER" id="PTHR42885:SF1">
    <property type="entry name" value="THREONINE-PHOSPHATE DECARBOXYLASE"/>
    <property type="match status" value="1"/>
</dbReference>
<evidence type="ECO:0000256" key="1">
    <source>
        <dbReference type="ARBA" id="ARBA00001933"/>
    </source>
</evidence>
<dbReference type="Gene3D" id="3.40.640.10">
    <property type="entry name" value="Type I PLP-dependent aspartate aminotransferase-like (Major domain)"/>
    <property type="match status" value="1"/>
</dbReference>
<comment type="caution">
    <text evidence="4">The sequence shown here is derived from an EMBL/GenBank/DDBJ whole genome shotgun (WGS) entry which is preliminary data.</text>
</comment>
<dbReference type="Pfam" id="PF00155">
    <property type="entry name" value="Aminotran_1_2"/>
    <property type="match status" value="1"/>
</dbReference>
<organism evidence="4 5">
    <name type="scientific">Desulfosalsimonas propionicica</name>
    <dbReference type="NCBI Taxonomy" id="332175"/>
    <lineage>
        <taxon>Bacteria</taxon>
        <taxon>Pseudomonadati</taxon>
        <taxon>Thermodesulfobacteriota</taxon>
        <taxon>Desulfobacteria</taxon>
        <taxon>Desulfobacterales</taxon>
        <taxon>Desulfosalsimonadaceae</taxon>
        <taxon>Desulfosalsimonas</taxon>
    </lineage>
</organism>
<comment type="cofactor">
    <cofactor evidence="1">
        <name>pyridoxal 5'-phosphate</name>
        <dbReference type="ChEBI" id="CHEBI:597326"/>
    </cofactor>
</comment>
<dbReference type="InterPro" id="IPR015424">
    <property type="entry name" value="PyrdxlP-dep_Trfase"/>
</dbReference>
<dbReference type="InterPro" id="IPR015421">
    <property type="entry name" value="PyrdxlP-dep_Trfase_major"/>
</dbReference>
<proteinExistence type="predicted"/>
<sequence>MMIHGHGGNIFAAATALGCAPEDITDMSANINPLGPMPGLLHHLAENIHGVCRLPEVDAGQAAAAFADFEDMDRSGVIAGAGTTEFLYLLPRAANISAAVVVGPTYADYADALAINGVKHEFFMRHDSQGFSIDPDRLKTAAKGADAVFLCNPNNPTGGYTDTDLLTDLARALPDTVFVMDESYLPFVSGHGEKSLAHADLPNVVVLRSLSKMYCIPGLRVGFCAAPKGLAQTIRNHCPPWSVNAQAQQAVIFIAQNQDTAGKHEEKTRQYLKDQRAVIHRRLAGVPGLRVHDSDATFILLQARHFTAADVAGRMLEHRLLIRNCENFKGLDSRFFRISIKDPDTNVKAADLIAGYARERAQTAGRENA</sequence>
<keyword evidence="5" id="KW-1185">Reference proteome</keyword>
<protein>
    <submittedName>
        <fullName evidence="4">Threonine-phosphate decarboxylase</fullName>
        <ecNumber evidence="4">4.1.1.81</ecNumber>
    </submittedName>
</protein>
<name>A0A7W0C9G8_9BACT</name>
<evidence type="ECO:0000313" key="5">
    <source>
        <dbReference type="Proteomes" id="UP000525298"/>
    </source>
</evidence>
<dbReference type="Proteomes" id="UP000525298">
    <property type="component" value="Unassembled WGS sequence"/>
</dbReference>
<dbReference type="EMBL" id="JACDUS010000004">
    <property type="protein sequence ID" value="MBA2881560.1"/>
    <property type="molecule type" value="Genomic_DNA"/>
</dbReference>
<keyword evidence="2" id="KW-0663">Pyridoxal phosphate</keyword>
<evidence type="ECO:0000256" key="2">
    <source>
        <dbReference type="ARBA" id="ARBA00022898"/>
    </source>
</evidence>
<dbReference type="AlphaFoldDB" id="A0A7W0C9G8"/>
<dbReference type="GO" id="GO:0030170">
    <property type="term" value="F:pyridoxal phosphate binding"/>
    <property type="evidence" value="ECO:0007669"/>
    <property type="project" value="InterPro"/>
</dbReference>
<accession>A0A7W0C9G8</accession>
<evidence type="ECO:0000259" key="3">
    <source>
        <dbReference type="Pfam" id="PF00155"/>
    </source>
</evidence>
<dbReference type="Gene3D" id="3.90.1150.10">
    <property type="entry name" value="Aspartate Aminotransferase, domain 1"/>
    <property type="match status" value="1"/>
</dbReference>
<feature type="domain" description="Aminotransferase class I/classII large" evidence="3">
    <location>
        <begin position="23"/>
        <end position="351"/>
    </location>
</feature>
<keyword evidence="4" id="KW-0456">Lyase</keyword>
<gene>
    <name evidence="4" type="ORF">HNR65_001887</name>
</gene>
<dbReference type="CDD" id="cd00609">
    <property type="entry name" value="AAT_like"/>
    <property type="match status" value="1"/>
</dbReference>
<dbReference type="RefSeq" id="WP_181551208.1">
    <property type="nucleotide sequence ID" value="NZ_JACDUS010000004.1"/>
</dbReference>
<reference evidence="4 5" key="1">
    <citation type="submission" date="2020-07" db="EMBL/GenBank/DDBJ databases">
        <title>Genomic Encyclopedia of Type Strains, Phase IV (KMG-IV): sequencing the most valuable type-strain genomes for metagenomic binning, comparative biology and taxonomic classification.</title>
        <authorList>
            <person name="Goeker M."/>
        </authorList>
    </citation>
    <scope>NUCLEOTIDE SEQUENCE [LARGE SCALE GENOMIC DNA]</scope>
    <source>
        <strain evidence="4 5">DSM 17721</strain>
    </source>
</reference>
<dbReference type="InterPro" id="IPR015422">
    <property type="entry name" value="PyrdxlP-dep_Trfase_small"/>
</dbReference>